<dbReference type="OrthoDB" id="7745969at2"/>
<keyword evidence="1" id="KW-0732">Signal</keyword>
<dbReference type="AlphaFoldDB" id="A0A0L1JMC0"/>
<comment type="caution">
    <text evidence="2">The sequence shown here is derived from an EMBL/GenBank/DDBJ whole genome shotgun (WGS) entry which is preliminary data.</text>
</comment>
<feature type="signal peptide" evidence="1">
    <location>
        <begin position="1"/>
        <end position="20"/>
    </location>
</feature>
<dbReference type="EMBL" id="AQQZ01000007">
    <property type="protein sequence ID" value="KNG92867.1"/>
    <property type="molecule type" value="Genomic_DNA"/>
</dbReference>
<evidence type="ECO:0000256" key="1">
    <source>
        <dbReference type="SAM" id="SignalP"/>
    </source>
</evidence>
<dbReference type="RefSeq" id="WP_050531817.1">
    <property type="nucleotide sequence ID" value="NZ_AQQZ01000007.1"/>
</dbReference>
<reference evidence="2 3" key="1">
    <citation type="journal article" date="2015" name="Int. J. Syst. Evol. Microbiol.">
        <title>Aestuariivita atlantica sp. nov., isolated from deep sea sediment of the Atlantic Ocean.</title>
        <authorList>
            <person name="Li G."/>
            <person name="Lai Q."/>
            <person name="Du Y."/>
            <person name="Liu X."/>
            <person name="Sun F."/>
            <person name="Shao Z."/>
        </authorList>
    </citation>
    <scope>NUCLEOTIDE SEQUENCE [LARGE SCALE GENOMIC DNA]</scope>
    <source>
        <strain evidence="2 3">22II-S11-z3</strain>
    </source>
</reference>
<dbReference type="Proteomes" id="UP000036938">
    <property type="component" value="Unassembled WGS sequence"/>
</dbReference>
<gene>
    <name evidence="2" type="ORF">ATO11_15510</name>
</gene>
<sequence>MSKTAIMTALVAALALPAVADETKIDSNGERYRLLNCYQKVTVPAQFRVTKELVKKPERKYVKKGNMIELREYPAVYREIRTKIRDEYIVMKEVVCKPDAE</sequence>
<evidence type="ECO:0000313" key="2">
    <source>
        <dbReference type="EMBL" id="KNG92867.1"/>
    </source>
</evidence>
<protein>
    <submittedName>
        <fullName evidence="2">Uncharacterized protein</fullName>
    </submittedName>
</protein>
<name>A0A0L1JMC0_9RHOB</name>
<keyword evidence="3" id="KW-1185">Reference proteome</keyword>
<feature type="chain" id="PRO_5005554057" evidence="1">
    <location>
        <begin position="21"/>
        <end position="101"/>
    </location>
</feature>
<proteinExistence type="predicted"/>
<accession>A0A0L1JMC0</accession>
<organism evidence="2 3">
    <name type="scientific">Pseudaestuariivita atlantica</name>
    <dbReference type="NCBI Taxonomy" id="1317121"/>
    <lineage>
        <taxon>Bacteria</taxon>
        <taxon>Pseudomonadati</taxon>
        <taxon>Pseudomonadota</taxon>
        <taxon>Alphaproteobacteria</taxon>
        <taxon>Rhodobacterales</taxon>
        <taxon>Paracoccaceae</taxon>
        <taxon>Pseudaestuariivita</taxon>
    </lineage>
</organism>
<evidence type="ECO:0000313" key="3">
    <source>
        <dbReference type="Proteomes" id="UP000036938"/>
    </source>
</evidence>